<evidence type="ECO:0000256" key="6">
    <source>
        <dbReference type="SAM" id="Coils"/>
    </source>
</evidence>
<organism evidence="9 10">
    <name type="scientific">Crenichthys baileyi</name>
    <name type="common">White River springfish</name>
    <dbReference type="NCBI Taxonomy" id="28760"/>
    <lineage>
        <taxon>Eukaryota</taxon>
        <taxon>Metazoa</taxon>
        <taxon>Chordata</taxon>
        <taxon>Craniata</taxon>
        <taxon>Vertebrata</taxon>
        <taxon>Euteleostomi</taxon>
        <taxon>Actinopterygii</taxon>
        <taxon>Neopterygii</taxon>
        <taxon>Teleostei</taxon>
        <taxon>Neoteleostei</taxon>
        <taxon>Acanthomorphata</taxon>
        <taxon>Ovalentaria</taxon>
        <taxon>Atherinomorphae</taxon>
        <taxon>Cyprinodontiformes</taxon>
        <taxon>Goodeidae</taxon>
        <taxon>Crenichthys</taxon>
    </lineage>
</organism>
<evidence type="ECO:0000256" key="2">
    <source>
        <dbReference type="ARBA" id="ARBA00023015"/>
    </source>
</evidence>
<gene>
    <name evidence="9" type="ORF">CRENBAI_013397</name>
</gene>
<comment type="caution">
    <text evidence="9">The sequence shown here is derived from an EMBL/GenBank/DDBJ whole genome shotgun (WGS) entry which is preliminary data.</text>
</comment>
<dbReference type="GO" id="GO:0005634">
    <property type="term" value="C:nucleus"/>
    <property type="evidence" value="ECO:0007669"/>
    <property type="project" value="UniProtKB-SubCell"/>
</dbReference>
<keyword evidence="10" id="KW-1185">Reference proteome</keyword>
<feature type="domain" description="Myb/SANT-like DNA-binding" evidence="8">
    <location>
        <begin position="21"/>
        <end position="113"/>
    </location>
</feature>
<accession>A0AAV9QUD1</accession>
<dbReference type="InterPro" id="IPR044822">
    <property type="entry name" value="Myb_DNA-bind_4"/>
</dbReference>
<dbReference type="PANTHER" id="PTHR21654">
    <property type="entry name" value="FI21293P1"/>
    <property type="match status" value="1"/>
</dbReference>
<feature type="region of interest" description="Disordered" evidence="7">
    <location>
        <begin position="143"/>
        <end position="182"/>
    </location>
</feature>
<keyword evidence="5" id="KW-0539">Nucleus</keyword>
<dbReference type="GO" id="GO:0003677">
    <property type="term" value="F:DNA binding"/>
    <property type="evidence" value="ECO:0007669"/>
    <property type="project" value="UniProtKB-KW"/>
</dbReference>
<feature type="coiled-coil region" evidence="6">
    <location>
        <begin position="184"/>
        <end position="218"/>
    </location>
</feature>
<dbReference type="AlphaFoldDB" id="A0AAV9QUD1"/>
<name>A0AAV9QUD1_9TELE</name>
<protein>
    <recommendedName>
        <fullName evidence="8">Myb/SANT-like DNA-binding domain-containing protein</fullName>
    </recommendedName>
</protein>
<feature type="compositionally biased region" description="Low complexity" evidence="7">
    <location>
        <begin position="151"/>
        <end position="160"/>
    </location>
</feature>
<evidence type="ECO:0000313" key="9">
    <source>
        <dbReference type="EMBL" id="KAK5599932.1"/>
    </source>
</evidence>
<dbReference type="GO" id="GO:0010468">
    <property type="term" value="P:regulation of gene expression"/>
    <property type="evidence" value="ECO:0007669"/>
    <property type="project" value="UniProtKB-ARBA"/>
</dbReference>
<keyword evidence="4" id="KW-0804">Transcription</keyword>
<dbReference type="EMBL" id="JAHHUM010002907">
    <property type="protein sequence ID" value="KAK5599932.1"/>
    <property type="molecule type" value="Genomic_DNA"/>
</dbReference>
<evidence type="ECO:0000256" key="7">
    <source>
        <dbReference type="SAM" id="MobiDB-lite"/>
    </source>
</evidence>
<keyword evidence="3" id="KW-0238">DNA-binding</keyword>
<evidence type="ECO:0000256" key="1">
    <source>
        <dbReference type="ARBA" id="ARBA00004123"/>
    </source>
</evidence>
<proteinExistence type="predicted"/>
<evidence type="ECO:0000259" key="8">
    <source>
        <dbReference type="Pfam" id="PF13837"/>
    </source>
</evidence>
<keyword evidence="6" id="KW-0175">Coiled coil</keyword>
<dbReference type="Pfam" id="PF13837">
    <property type="entry name" value="Myb_DNA-bind_4"/>
    <property type="match status" value="1"/>
</dbReference>
<evidence type="ECO:0000256" key="4">
    <source>
        <dbReference type="ARBA" id="ARBA00023163"/>
    </source>
</evidence>
<evidence type="ECO:0000256" key="3">
    <source>
        <dbReference type="ARBA" id="ARBA00023125"/>
    </source>
</evidence>
<sequence>MFRLFPINTDKMAAQVNKETHKWTPQETRRLIRFRAENEHLFLRSKKAAKLLWETLIKELSLEGKVTSQQVSKKWENLKKKYKDLGMLNAGFGTDGGEVTTVTWQYFDDMHEVLGGRTSLEPPAVVASFNVDPDSITSFELKTEEFEPTEEPGFSSGTPSPVVPPDSPTLSPKNKRKRRMNPILDFLMEESAKEQKRHEESEAKMERFLNLFEKLIEKI</sequence>
<evidence type="ECO:0000313" key="10">
    <source>
        <dbReference type="Proteomes" id="UP001311232"/>
    </source>
</evidence>
<reference evidence="9 10" key="1">
    <citation type="submission" date="2021-06" db="EMBL/GenBank/DDBJ databases">
        <authorList>
            <person name="Palmer J.M."/>
        </authorList>
    </citation>
    <scope>NUCLEOTIDE SEQUENCE [LARGE SCALE GENOMIC DNA]</scope>
    <source>
        <strain evidence="9 10">MEX-2019</strain>
        <tissue evidence="9">Muscle</tissue>
    </source>
</reference>
<dbReference type="Gene3D" id="1.10.10.60">
    <property type="entry name" value="Homeodomain-like"/>
    <property type="match status" value="1"/>
</dbReference>
<evidence type="ECO:0000256" key="5">
    <source>
        <dbReference type="ARBA" id="ARBA00023242"/>
    </source>
</evidence>
<dbReference type="PANTHER" id="PTHR21654:SF84">
    <property type="entry name" value="SI:DKEY-66I24.7"/>
    <property type="match status" value="1"/>
</dbReference>
<keyword evidence="2" id="KW-0805">Transcription regulation</keyword>
<dbReference type="Proteomes" id="UP001311232">
    <property type="component" value="Unassembled WGS sequence"/>
</dbReference>
<comment type="subcellular location">
    <subcellularLocation>
        <location evidence="1">Nucleus</location>
    </subcellularLocation>
</comment>